<dbReference type="PANTHER" id="PTHR30146:SF109">
    <property type="entry name" value="HTH-TYPE TRANSCRIPTIONAL REGULATOR GALS"/>
    <property type="match status" value="1"/>
</dbReference>
<dbReference type="InterPro" id="IPR028082">
    <property type="entry name" value="Peripla_BP_I"/>
</dbReference>
<keyword evidence="7" id="KW-1185">Reference proteome</keyword>
<dbReference type="PRINTS" id="PR00035">
    <property type="entry name" value="HTHGNTR"/>
</dbReference>
<organism evidence="6 7">
    <name type="scientific">Rubritalea halochordaticola</name>
    <dbReference type="NCBI Taxonomy" id="714537"/>
    <lineage>
        <taxon>Bacteria</taxon>
        <taxon>Pseudomonadati</taxon>
        <taxon>Verrucomicrobiota</taxon>
        <taxon>Verrucomicrobiia</taxon>
        <taxon>Verrucomicrobiales</taxon>
        <taxon>Rubritaleaceae</taxon>
        <taxon>Rubritalea</taxon>
    </lineage>
</organism>
<evidence type="ECO:0000256" key="1">
    <source>
        <dbReference type="ARBA" id="ARBA00023015"/>
    </source>
</evidence>
<dbReference type="Proteomes" id="UP001424741">
    <property type="component" value="Unassembled WGS sequence"/>
</dbReference>
<evidence type="ECO:0000313" key="6">
    <source>
        <dbReference type="EMBL" id="GAA5497286.1"/>
    </source>
</evidence>
<dbReference type="RefSeq" id="WP_346189815.1">
    <property type="nucleotide sequence ID" value="NZ_BAABRL010000013.1"/>
</dbReference>
<proteinExistence type="predicted"/>
<name>A0ABP9V899_9BACT</name>
<feature type="domain" description="HTH gntR-type" evidence="4">
    <location>
        <begin position="13"/>
        <end position="63"/>
    </location>
</feature>
<dbReference type="Pfam" id="PF00392">
    <property type="entry name" value="GntR"/>
    <property type="match status" value="1"/>
</dbReference>
<reference evidence="6 7" key="1">
    <citation type="submission" date="2024-02" db="EMBL/GenBank/DDBJ databases">
        <title>Rubritalea halochordaticola NBRC 107102.</title>
        <authorList>
            <person name="Ichikawa N."/>
            <person name="Katano-Makiyama Y."/>
            <person name="Hidaka K."/>
        </authorList>
    </citation>
    <scope>NUCLEOTIDE SEQUENCE [LARGE SCALE GENOMIC DNA]</scope>
    <source>
        <strain evidence="6 7">NBRC 107102</strain>
    </source>
</reference>
<dbReference type="Pfam" id="PF13377">
    <property type="entry name" value="Peripla_BP_3"/>
    <property type="match status" value="1"/>
</dbReference>
<dbReference type="InterPro" id="IPR000524">
    <property type="entry name" value="Tscrpt_reg_HTH_GntR"/>
</dbReference>
<dbReference type="InterPro" id="IPR046335">
    <property type="entry name" value="LacI/GalR-like_sensor"/>
</dbReference>
<feature type="domain" description="Transcriptional regulator LacI/GalR-like sensor" evidence="5">
    <location>
        <begin position="207"/>
        <end position="349"/>
    </location>
</feature>
<evidence type="ECO:0000256" key="3">
    <source>
        <dbReference type="ARBA" id="ARBA00023163"/>
    </source>
</evidence>
<dbReference type="PANTHER" id="PTHR30146">
    <property type="entry name" value="LACI-RELATED TRANSCRIPTIONAL REPRESSOR"/>
    <property type="match status" value="1"/>
</dbReference>
<dbReference type="SUPFAM" id="SSF53822">
    <property type="entry name" value="Periplasmic binding protein-like I"/>
    <property type="match status" value="1"/>
</dbReference>
<accession>A0ABP9V899</accession>
<dbReference type="InterPro" id="IPR036390">
    <property type="entry name" value="WH_DNA-bd_sf"/>
</dbReference>
<evidence type="ECO:0000259" key="4">
    <source>
        <dbReference type="Pfam" id="PF00392"/>
    </source>
</evidence>
<keyword evidence="2" id="KW-0238">DNA-binding</keyword>
<dbReference type="EMBL" id="BAABRL010000013">
    <property type="protein sequence ID" value="GAA5497286.1"/>
    <property type="molecule type" value="Genomic_DNA"/>
</dbReference>
<dbReference type="Gene3D" id="1.10.10.10">
    <property type="entry name" value="Winged helix-like DNA-binding domain superfamily/Winged helix DNA-binding domain"/>
    <property type="match status" value="1"/>
</dbReference>
<evidence type="ECO:0000256" key="2">
    <source>
        <dbReference type="ARBA" id="ARBA00023125"/>
    </source>
</evidence>
<evidence type="ECO:0000313" key="7">
    <source>
        <dbReference type="Proteomes" id="UP001424741"/>
    </source>
</evidence>
<keyword evidence="1" id="KW-0805">Transcription regulation</keyword>
<protein>
    <recommendedName>
        <fullName evidence="8">GntR family transcriptional regulator</fullName>
    </recommendedName>
</protein>
<keyword evidence="3" id="KW-0804">Transcription</keyword>
<comment type="caution">
    <text evidence="6">The sequence shown here is derived from an EMBL/GenBank/DDBJ whole genome shotgun (WGS) entry which is preliminary data.</text>
</comment>
<dbReference type="Gene3D" id="3.40.50.2300">
    <property type="match status" value="2"/>
</dbReference>
<evidence type="ECO:0008006" key="8">
    <source>
        <dbReference type="Google" id="ProtNLM"/>
    </source>
</evidence>
<sequence length="367" mass="41096">MAPLPPRDSRVLQTVEILQQDICSGTLQGDLPGERELARRLRVGRVTLRSALEVLEKAQWVTAAVPGKRRRTLKTPRASTQQYALQPNHCEGKVIVTLSPQDLQDLPTYERLNYTRLISLCSSAGITSLHRQLDLSQVKRPSHRLKEFIKQNPADLYLLLLSDAETQKWFDQQQLPCLVLGSTWPDVSLSCVDYDQRAIGLHVASTLNRLHHRHAAMLYTVPEKRGLQLFVDGFQAAGTDCRLTLARHDDSPDSVRKALETLARSEQRPSAIILPRIPYVNMATSLLPSLGLQIPRDISLLCLVYDETLRYSHPPVAGYQLSTDLFPKAIFQLVVKKLLHPEVSRTEVSLVVPDFTAAASLAPLQDS</sequence>
<evidence type="ECO:0000259" key="5">
    <source>
        <dbReference type="Pfam" id="PF13377"/>
    </source>
</evidence>
<gene>
    <name evidence="6" type="ORF">Rhal01_03479</name>
</gene>
<dbReference type="InterPro" id="IPR036388">
    <property type="entry name" value="WH-like_DNA-bd_sf"/>
</dbReference>
<dbReference type="SUPFAM" id="SSF46785">
    <property type="entry name" value="Winged helix' DNA-binding domain"/>
    <property type="match status" value="1"/>
</dbReference>